<protein>
    <submittedName>
        <fullName evidence="2">Uncharacterized protein</fullName>
    </submittedName>
</protein>
<evidence type="ECO:0000313" key="2">
    <source>
        <dbReference type="EMBL" id="TWI65810.1"/>
    </source>
</evidence>
<name>A0A562RBJ5_9BRAD</name>
<evidence type="ECO:0000313" key="3">
    <source>
        <dbReference type="Proteomes" id="UP000316291"/>
    </source>
</evidence>
<gene>
    <name evidence="2" type="ORF">IQ16_05065</name>
</gene>
<proteinExistence type="predicted"/>
<evidence type="ECO:0000256" key="1">
    <source>
        <dbReference type="SAM" id="MobiDB-lite"/>
    </source>
</evidence>
<dbReference type="EMBL" id="VLLA01000014">
    <property type="protein sequence ID" value="TWI65810.1"/>
    <property type="molecule type" value="Genomic_DNA"/>
</dbReference>
<keyword evidence="3" id="KW-1185">Reference proteome</keyword>
<feature type="region of interest" description="Disordered" evidence="1">
    <location>
        <begin position="1"/>
        <end position="26"/>
    </location>
</feature>
<organism evidence="2 3">
    <name type="scientific">Bradyrhizobium huanghuaihaiense</name>
    <dbReference type="NCBI Taxonomy" id="990078"/>
    <lineage>
        <taxon>Bacteria</taxon>
        <taxon>Pseudomonadati</taxon>
        <taxon>Pseudomonadota</taxon>
        <taxon>Alphaproteobacteria</taxon>
        <taxon>Hyphomicrobiales</taxon>
        <taxon>Nitrobacteraceae</taxon>
        <taxon>Bradyrhizobium</taxon>
    </lineage>
</organism>
<reference evidence="2 3" key="1">
    <citation type="journal article" date="2015" name="Stand. Genomic Sci.">
        <title>Genomic Encyclopedia of Bacterial and Archaeal Type Strains, Phase III: the genomes of soil and plant-associated and newly described type strains.</title>
        <authorList>
            <person name="Whitman W.B."/>
            <person name="Woyke T."/>
            <person name="Klenk H.P."/>
            <person name="Zhou Y."/>
            <person name="Lilburn T.G."/>
            <person name="Beck B.J."/>
            <person name="De Vos P."/>
            <person name="Vandamme P."/>
            <person name="Eisen J.A."/>
            <person name="Garrity G."/>
            <person name="Hugenholtz P."/>
            <person name="Kyrpides N.C."/>
        </authorList>
    </citation>
    <scope>NUCLEOTIDE SEQUENCE [LARGE SCALE GENOMIC DNA]</scope>
    <source>
        <strain evidence="2 3">CGMCC 1.10948</strain>
    </source>
</reference>
<comment type="caution">
    <text evidence="2">The sequence shown here is derived from an EMBL/GenBank/DDBJ whole genome shotgun (WGS) entry which is preliminary data.</text>
</comment>
<dbReference type="AlphaFoldDB" id="A0A562RBJ5"/>
<sequence length="74" mass="8374">MLSMSQTTDQLSNITPSATPSEAELEAWAKLPRDEQVRRYQALFVQPDCNNFTSDTPDDILVAARQRVAQRRHG</sequence>
<dbReference type="Proteomes" id="UP000316291">
    <property type="component" value="Unassembled WGS sequence"/>
</dbReference>
<dbReference type="OrthoDB" id="8243117at2"/>
<accession>A0A562RBJ5</accession>
<feature type="compositionally biased region" description="Polar residues" evidence="1">
    <location>
        <begin position="1"/>
        <end position="20"/>
    </location>
</feature>